<dbReference type="NCBIfam" id="NF004051">
    <property type="entry name" value="PRK05571.1"/>
    <property type="match status" value="1"/>
</dbReference>
<dbReference type="Proteomes" id="UP000231056">
    <property type="component" value="Unassembled WGS sequence"/>
</dbReference>
<dbReference type="Gene3D" id="3.40.1400.10">
    <property type="entry name" value="Sugar-phosphate isomerase, RpiB/LacA/LacB"/>
    <property type="match status" value="1"/>
</dbReference>
<reference evidence="2 3" key="1">
    <citation type="submission" date="2017-09" db="EMBL/GenBank/DDBJ databases">
        <title>Depth-based differentiation of microbial function through sediment-hosted aquifers and enrichment of novel symbionts in the deep terrestrial subsurface.</title>
        <authorList>
            <person name="Probst A.J."/>
            <person name="Ladd B."/>
            <person name="Jarett J.K."/>
            <person name="Geller-Mcgrath D.E."/>
            <person name="Sieber C.M."/>
            <person name="Emerson J.B."/>
            <person name="Anantharaman K."/>
            <person name="Thomas B.C."/>
            <person name="Malmstrom R."/>
            <person name="Stieglmeier M."/>
            <person name="Klingl A."/>
            <person name="Woyke T."/>
            <person name="Ryan C.M."/>
            <person name="Banfield J.F."/>
        </authorList>
    </citation>
    <scope>NUCLEOTIDE SEQUENCE [LARGE SCALE GENOMIC DNA]</scope>
    <source>
        <strain evidence="2">CG11_big_fil_rev_8_21_14_0_20_36_8</strain>
    </source>
</reference>
<evidence type="ECO:0000313" key="3">
    <source>
        <dbReference type="Proteomes" id="UP000231056"/>
    </source>
</evidence>
<name>A0A2M6ITA1_9BACT</name>
<proteinExistence type="inferred from homology"/>
<accession>A0A2M6ITA1</accession>
<gene>
    <name evidence="2" type="ORF">COV58_04290</name>
</gene>
<dbReference type="InterPro" id="IPR036569">
    <property type="entry name" value="RpiB_LacA_LacB_sf"/>
</dbReference>
<sequence>MIILYTTLMTIFIGADHRGFELKNALIEYLQNKDIRVEDLGNYEHDPEDDYPDFAQKVAQAVLQNPDQFLGIVICGSGIGVCMAANRNKGIYCGIGFDAEQVRHGRENDHINVLSIASDNFSQEQAQKMIDAFVTTQPIDKDKYIRRLKKIDAVDQSSNTHKNPPTTTQNL</sequence>
<dbReference type="PANTHER" id="PTHR30345:SF0">
    <property type="entry name" value="DNA DAMAGE-REPAIR_TOLERATION PROTEIN DRT102"/>
    <property type="match status" value="1"/>
</dbReference>
<comment type="caution">
    <text evidence="2">The sequence shown here is derived from an EMBL/GenBank/DDBJ whole genome shotgun (WGS) entry which is preliminary data.</text>
</comment>
<protein>
    <submittedName>
        <fullName evidence="2">Ribose-5-phosphate isomerase</fullName>
    </submittedName>
</protein>
<dbReference type="PANTHER" id="PTHR30345">
    <property type="entry name" value="RIBOSE-5-PHOSPHATE ISOMERASE B"/>
    <property type="match status" value="1"/>
</dbReference>
<dbReference type="PIRSF" id="PIRSF005384">
    <property type="entry name" value="RpiB_LacA_B"/>
    <property type="match status" value="1"/>
</dbReference>
<dbReference type="InterPro" id="IPR003500">
    <property type="entry name" value="RpiB_LacA_LacB"/>
</dbReference>
<dbReference type="GO" id="GO:0016861">
    <property type="term" value="F:intramolecular oxidoreductase activity, interconverting aldoses and ketoses"/>
    <property type="evidence" value="ECO:0007669"/>
    <property type="project" value="UniProtKB-ARBA"/>
</dbReference>
<keyword evidence="2" id="KW-0413">Isomerase</keyword>
<dbReference type="GO" id="GO:0005975">
    <property type="term" value="P:carbohydrate metabolic process"/>
    <property type="evidence" value="ECO:0007669"/>
    <property type="project" value="InterPro"/>
</dbReference>
<evidence type="ECO:0000256" key="1">
    <source>
        <dbReference type="ARBA" id="ARBA00008754"/>
    </source>
</evidence>
<dbReference type="SUPFAM" id="SSF89623">
    <property type="entry name" value="Ribose/Galactose isomerase RpiB/AlsB"/>
    <property type="match status" value="1"/>
</dbReference>
<organism evidence="2 3">
    <name type="scientific">Candidatus Roizmanbacteria bacterium CG11_big_fil_rev_8_21_14_0_20_36_8</name>
    <dbReference type="NCBI Taxonomy" id="1974856"/>
    <lineage>
        <taxon>Bacteria</taxon>
        <taxon>Candidatus Roizmaniibacteriota</taxon>
    </lineage>
</organism>
<dbReference type="NCBIfam" id="TIGR00689">
    <property type="entry name" value="rpiB_lacA_lacB"/>
    <property type="match status" value="1"/>
</dbReference>
<dbReference type="EMBL" id="PCVM01000102">
    <property type="protein sequence ID" value="PIQ73104.1"/>
    <property type="molecule type" value="Genomic_DNA"/>
</dbReference>
<comment type="similarity">
    <text evidence="1">Belongs to the LacAB/RpiB family.</text>
</comment>
<dbReference type="AlphaFoldDB" id="A0A2M6ITA1"/>
<evidence type="ECO:0000313" key="2">
    <source>
        <dbReference type="EMBL" id="PIQ73104.1"/>
    </source>
</evidence>
<dbReference type="Pfam" id="PF02502">
    <property type="entry name" value="LacAB_rpiB"/>
    <property type="match status" value="1"/>
</dbReference>